<comment type="caution">
    <text evidence="1">The sequence shown here is derived from an EMBL/GenBank/DDBJ whole genome shotgun (WGS) entry which is preliminary data.</text>
</comment>
<evidence type="ECO:0000313" key="1">
    <source>
        <dbReference type="EMBL" id="MBK1870288.1"/>
    </source>
</evidence>
<proteinExistence type="predicted"/>
<accession>A0ACC5RCF8</accession>
<organism evidence="1 2">
    <name type="scientific">Taklimakanibacter albus</name>
    <dbReference type="NCBI Taxonomy" id="2800327"/>
    <lineage>
        <taxon>Bacteria</taxon>
        <taxon>Pseudomonadati</taxon>
        <taxon>Pseudomonadota</taxon>
        <taxon>Alphaproteobacteria</taxon>
        <taxon>Hyphomicrobiales</taxon>
        <taxon>Aestuariivirgaceae</taxon>
        <taxon>Taklimakanibacter</taxon>
    </lineage>
</organism>
<reference evidence="1" key="1">
    <citation type="submission" date="2021-01" db="EMBL/GenBank/DDBJ databases">
        <authorList>
            <person name="Sun Q."/>
        </authorList>
    </citation>
    <scope>NUCLEOTIDE SEQUENCE</scope>
    <source>
        <strain evidence="1">YIM B02566</strain>
    </source>
</reference>
<dbReference type="EMBL" id="JAENHL010000008">
    <property type="protein sequence ID" value="MBK1870288.1"/>
    <property type="molecule type" value="Genomic_DNA"/>
</dbReference>
<keyword evidence="2" id="KW-1185">Reference proteome</keyword>
<protein>
    <submittedName>
        <fullName evidence="1">Response regulator transcription factor</fullName>
    </submittedName>
</protein>
<sequence>MKLLIIEDDQHTADYIRRGLREHGYESEHADNGRDGLLLAASRKYDALVIDRMLPGIDGLSVVKTLHAAGPHPPVMFLTTMDGIDDRVAGLDAGGDDYLVKPFAFAEFLARLAAILRRPPIAPERTVLSFCDLEMRLLTREVYRAGRRIELQPLEFKILEFLLRSDGRVVTRTMLLEKVWGFHFDPQTSVVETHMSRLRAKVDRDFSTTLIRTLRGVGYCLRADA</sequence>
<evidence type="ECO:0000313" key="2">
    <source>
        <dbReference type="Proteomes" id="UP000616151"/>
    </source>
</evidence>
<gene>
    <name evidence="1" type="ORF">JHL16_28250</name>
</gene>
<dbReference type="Proteomes" id="UP000616151">
    <property type="component" value="Unassembled WGS sequence"/>
</dbReference>
<name>A0ACC5RCF8_9HYPH</name>